<dbReference type="InterPro" id="IPR015943">
    <property type="entry name" value="WD40/YVTN_repeat-like_dom_sf"/>
</dbReference>
<dbReference type="Proteomes" id="UP000053110">
    <property type="component" value="Unassembled WGS sequence"/>
</dbReference>
<dbReference type="PANTHER" id="PTHR19842">
    <property type="entry name" value="G BETA-LIKE PROTEIN GBL"/>
    <property type="match status" value="1"/>
</dbReference>
<name>A0A656KLR6_BLUGR</name>
<dbReference type="SMART" id="SM00320">
    <property type="entry name" value="WD40"/>
    <property type="match status" value="6"/>
</dbReference>
<proteinExistence type="inferred from homology"/>
<evidence type="ECO:0000313" key="2">
    <source>
        <dbReference type="EMBL" id="EPQ66217.1"/>
    </source>
</evidence>
<dbReference type="InterPro" id="IPR037588">
    <property type="entry name" value="MLST8"/>
</dbReference>
<protein>
    <recommendedName>
        <fullName evidence="4">WD repeat protein</fullName>
    </recommendedName>
</protein>
<dbReference type="InterPro" id="IPR001680">
    <property type="entry name" value="WD40_rpt"/>
</dbReference>
<reference evidence="3" key="1">
    <citation type="journal article" date="2013" name="Nat. Genet.">
        <title>The wheat powdery mildew genome shows the unique evolution of an obligate biotroph.</title>
        <authorList>
            <person name="Wicker T."/>
            <person name="Oberhaensli S."/>
            <person name="Parlange F."/>
            <person name="Buchmann J.P."/>
            <person name="Shatalina M."/>
            <person name="Roffler S."/>
            <person name="Ben-David R."/>
            <person name="Dolezel J."/>
            <person name="Simkova H."/>
            <person name="Schulze-Lefert P."/>
            <person name="Spanu P.D."/>
            <person name="Bruggmann R."/>
            <person name="Amselem J."/>
            <person name="Quesneville H."/>
            <person name="Ver Loren van Themaat E."/>
            <person name="Paape T."/>
            <person name="Shimizu K.K."/>
            <person name="Keller B."/>
        </authorList>
    </citation>
    <scope>NUCLEOTIDE SEQUENCE [LARGE SCALE GENOMIC DNA]</scope>
    <source>
        <strain evidence="3">96224</strain>
    </source>
</reference>
<gene>
    <name evidence="2" type="ORF">BGT96224_2877</name>
</gene>
<evidence type="ECO:0008006" key="4">
    <source>
        <dbReference type="Google" id="ProtNLM"/>
    </source>
</evidence>
<dbReference type="PANTHER" id="PTHR19842:SF2">
    <property type="entry name" value="WD REPEAT PROTEIN (AFU_ORTHOLOGUE AFUA_5G04300)"/>
    <property type="match status" value="1"/>
</dbReference>
<evidence type="ECO:0000313" key="3">
    <source>
        <dbReference type="Proteomes" id="UP000053110"/>
    </source>
</evidence>
<organism evidence="2 3">
    <name type="scientific">Blumeria graminis f. sp. tritici 96224</name>
    <dbReference type="NCBI Taxonomy" id="1268274"/>
    <lineage>
        <taxon>Eukaryota</taxon>
        <taxon>Fungi</taxon>
        <taxon>Dikarya</taxon>
        <taxon>Ascomycota</taxon>
        <taxon>Pezizomycotina</taxon>
        <taxon>Leotiomycetes</taxon>
        <taxon>Erysiphales</taxon>
        <taxon>Erysiphaceae</taxon>
        <taxon>Blumeria</taxon>
    </lineage>
</organism>
<dbReference type="GO" id="GO:0031932">
    <property type="term" value="C:TORC2 complex"/>
    <property type="evidence" value="ECO:0007669"/>
    <property type="project" value="InterPro"/>
</dbReference>
<sequence length="632" mass="70714">MQYNKPGNLLVGSVVLDTVKSYPEHKIERPIISESQNMENASHSMRATQSPWLYTSVVSTAHSSTSGYSFTSSYDKTVKVWQVSENGSKMSLCGTWKHEAKVNFVVTSEHHDRVATAAGTNKNAVRVYRFDKDAISDSPYHEYGGNKSQEQAGGIHVRQTWAYQPATIKWARAPCVSNLFLVGYSPRADSDDGDDSNIPSDKKNTGELCVWNSENGSRLNVSSARMQNVFDVVWHPHQPVFAAATSPSGNYDSDRTKTQVRIYALNDLTFTSIMALDCPALDITELTIMPNSAIKAYITASCTDSCTYVWDMAQGEDPIHILRHESLDNPEPDLPIELADGGVTFSAWGAELSRFYTGATDGKLIAWDVRKSPGNAFVRNVLELSGGISSGAFTKDFRRLLIGDSTGKIHLLGIRENDLPKDDYLHSQPQYCGTATKTSGHPSVNNRRPKIIIPHLEPPPPKHYWNQNVKKHVDKNTHSLLDQGILRNFPGKGIFQGPNYGRLGLYRVEAHENGDPKRPLLPKVMANQQFLKKIDDLHCHVPKLPRLSTELVSVDRKAHNKNLRLNFDFSSLSLETKRSLRRDRAELSWDESNTFQYELMPRSIIFCPGKSRTSYSQRSEASYDMDELAMSA</sequence>
<comment type="similarity">
    <text evidence="1">Belongs to the WD repeat LST8 family.</text>
</comment>
<dbReference type="InterPro" id="IPR036322">
    <property type="entry name" value="WD40_repeat_dom_sf"/>
</dbReference>
<accession>A0A656KLR6</accession>
<dbReference type="AlphaFoldDB" id="A0A656KLR6"/>
<dbReference type="SUPFAM" id="SSF50978">
    <property type="entry name" value="WD40 repeat-like"/>
    <property type="match status" value="1"/>
</dbReference>
<dbReference type="OrthoDB" id="10248252at2759"/>
<dbReference type="Gene3D" id="2.130.10.10">
    <property type="entry name" value="YVTN repeat-like/Quinoprotein amine dehydrogenase"/>
    <property type="match status" value="1"/>
</dbReference>
<dbReference type="GO" id="GO:0031929">
    <property type="term" value="P:TOR signaling"/>
    <property type="evidence" value="ECO:0007669"/>
    <property type="project" value="InterPro"/>
</dbReference>
<dbReference type="GO" id="GO:0032956">
    <property type="term" value="P:regulation of actin cytoskeleton organization"/>
    <property type="evidence" value="ECO:0007669"/>
    <property type="project" value="TreeGrafter"/>
</dbReference>
<evidence type="ECO:0000256" key="1">
    <source>
        <dbReference type="ARBA" id="ARBA00009890"/>
    </source>
</evidence>
<dbReference type="GO" id="GO:0031931">
    <property type="term" value="C:TORC1 complex"/>
    <property type="evidence" value="ECO:0007669"/>
    <property type="project" value="InterPro"/>
</dbReference>
<dbReference type="EMBL" id="KE375003">
    <property type="protein sequence ID" value="EPQ66217.1"/>
    <property type="molecule type" value="Genomic_DNA"/>
</dbReference>